<dbReference type="RefSeq" id="WP_188364078.1">
    <property type="nucleotide sequence ID" value="NZ_BAABJF010000032.1"/>
</dbReference>
<keyword evidence="11 17" id="KW-0028">Amino-acid biosynthesis</keyword>
<evidence type="ECO:0000313" key="20">
    <source>
        <dbReference type="EMBL" id="GGF86743.1"/>
    </source>
</evidence>
<dbReference type="PANTHER" id="PTHR42945:SF1">
    <property type="entry name" value="HISTIDINE BIOSYNTHESIS BIFUNCTIONAL PROTEIN HIS7"/>
    <property type="match status" value="1"/>
</dbReference>
<dbReference type="SUPFAM" id="SSF101386">
    <property type="entry name" value="all-alpha NTP pyrophosphatases"/>
    <property type="match status" value="1"/>
</dbReference>
<feature type="domain" description="Phosphoribosyl-AMP cyclohydrolase" evidence="19">
    <location>
        <begin position="244"/>
        <end position="316"/>
    </location>
</feature>
<gene>
    <name evidence="20" type="ORF">GCM10011365_04720</name>
</gene>
<evidence type="ECO:0000256" key="4">
    <source>
        <dbReference type="ARBA" id="ARBA00005204"/>
    </source>
</evidence>
<comment type="caution">
    <text evidence="20">The sequence shown here is derived from an EMBL/GenBank/DDBJ whole genome shotgun (WGS) entry which is preliminary data.</text>
</comment>
<feature type="coiled-coil region" evidence="18">
    <location>
        <begin position="350"/>
        <end position="377"/>
    </location>
</feature>
<dbReference type="NCBIfam" id="TIGR03188">
    <property type="entry name" value="histidine_hisI"/>
    <property type="match status" value="1"/>
</dbReference>
<comment type="pathway">
    <text evidence="3">Amino-acid biosynthesis; L-histidine biosynthesis; L-histidine from 5-phospho-alpha-D-ribose 1-diphosphate: step 3/9.</text>
</comment>
<dbReference type="Pfam" id="PF01502">
    <property type="entry name" value="PRA-CH"/>
    <property type="match status" value="1"/>
</dbReference>
<comment type="similarity">
    <text evidence="7 17">Belongs to the HisA/HisF family.</text>
</comment>
<evidence type="ECO:0000256" key="5">
    <source>
        <dbReference type="ARBA" id="ARBA00007731"/>
    </source>
</evidence>
<comment type="pathway">
    <text evidence="4">Amino-acid biosynthesis; L-histidine biosynthesis; L-histidine from 5-phospho-alpha-D-ribose 1-diphosphate: step 2/9.</text>
</comment>
<evidence type="ECO:0000256" key="8">
    <source>
        <dbReference type="ARBA" id="ARBA00012414"/>
    </source>
</evidence>
<dbReference type="InterPro" id="IPR013785">
    <property type="entry name" value="Aldolase_TIM"/>
</dbReference>
<dbReference type="PANTHER" id="PTHR42945">
    <property type="entry name" value="HISTIDINE BIOSYNTHESIS BIFUNCTIONAL PROTEIN"/>
    <property type="match status" value="1"/>
</dbReference>
<accession>A0A917CEV2</accession>
<keyword evidence="13" id="KW-0378">Hydrolase</keyword>
<evidence type="ECO:0000256" key="12">
    <source>
        <dbReference type="ARBA" id="ARBA00022741"/>
    </source>
</evidence>
<dbReference type="FunFam" id="3.10.20.810:FF:000001">
    <property type="entry name" value="Histidine biosynthesis bifunctional protein HisIE"/>
    <property type="match status" value="1"/>
</dbReference>
<evidence type="ECO:0000313" key="21">
    <source>
        <dbReference type="Proteomes" id="UP000605253"/>
    </source>
</evidence>
<evidence type="ECO:0000256" key="15">
    <source>
        <dbReference type="ARBA" id="ARBA00023102"/>
    </source>
</evidence>
<keyword evidence="14" id="KW-0067">ATP-binding</keyword>
<evidence type="ECO:0000256" key="6">
    <source>
        <dbReference type="ARBA" id="ARBA00008299"/>
    </source>
</evidence>
<dbReference type="SUPFAM" id="SSF51366">
    <property type="entry name" value="Ribulose-phoshate binding barrel"/>
    <property type="match status" value="1"/>
</dbReference>
<organism evidence="20 21">
    <name type="scientific">Marinicella pacifica</name>
    <dbReference type="NCBI Taxonomy" id="1171543"/>
    <lineage>
        <taxon>Bacteria</taxon>
        <taxon>Pseudomonadati</taxon>
        <taxon>Pseudomonadota</taxon>
        <taxon>Gammaproteobacteria</taxon>
        <taxon>Lysobacterales</taxon>
        <taxon>Marinicellaceae</taxon>
        <taxon>Marinicella</taxon>
    </lineage>
</organism>
<comment type="catalytic activity">
    <reaction evidence="2">
        <text>1-(5-phospho-beta-D-ribosyl)-ATP + H2O = 1-(5-phospho-beta-D-ribosyl)-5'-AMP + diphosphate + H(+)</text>
        <dbReference type="Rhea" id="RHEA:22828"/>
        <dbReference type="ChEBI" id="CHEBI:15377"/>
        <dbReference type="ChEBI" id="CHEBI:15378"/>
        <dbReference type="ChEBI" id="CHEBI:33019"/>
        <dbReference type="ChEBI" id="CHEBI:59457"/>
        <dbReference type="ChEBI" id="CHEBI:73183"/>
        <dbReference type="EC" id="3.6.1.31"/>
    </reaction>
</comment>
<evidence type="ECO:0000256" key="3">
    <source>
        <dbReference type="ARBA" id="ARBA00005169"/>
    </source>
</evidence>
<dbReference type="EMBL" id="BMEO01000002">
    <property type="protein sequence ID" value="GGF86743.1"/>
    <property type="molecule type" value="Genomic_DNA"/>
</dbReference>
<evidence type="ECO:0000256" key="7">
    <source>
        <dbReference type="ARBA" id="ARBA00009667"/>
    </source>
</evidence>
<dbReference type="Gene3D" id="3.10.20.810">
    <property type="entry name" value="Phosphoribosyl-AMP cyclohydrolase"/>
    <property type="match status" value="1"/>
</dbReference>
<dbReference type="EC" id="3.6.1.31" evidence="8"/>
<dbReference type="Pfam" id="PF00977">
    <property type="entry name" value="His_biosynth"/>
    <property type="match status" value="1"/>
</dbReference>
<evidence type="ECO:0000256" key="17">
    <source>
        <dbReference type="RuleBase" id="RU003657"/>
    </source>
</evidence>
<keyword evidence="12" id="KW-0547">Nucleotide-binding</keyword>
<proteinExistence type="inferred from homology"/>
<dbReference type="GO" id="GO:0004635">
    <property type="term" value="F:phosphoribosyl-AMP cyclohydrolase activity"/>
    <property type="evidence" value="ECO:0007669"/>
    <property type="project" value="UniProtKB-EC"/>
</dbReference>
<keyword evidence="18" id="KW-0175">Coiled coil</keyword>
<dbReference type="InterPro" id="IPR008179">
    <property type="entry name" value="HisE"/>
</dbReference>
<dbReference type="AlphaFoldDB" id="A0A917CEV2"/>
<dbReference type="GO" id="GO:0004636">
    <property type="term" value="F:phosphoribosyl-ATP diphosphatase activity"/>
    <property type="evidence" value="ECO:0007669"/>
    <property type="project" value="UniProtKB-EC"/>
</dbReference>
<reference evidence="20" key="2">
    <citation type="submission" date="2020-09" db="EMBL/GenBank/DDBJ databases">
        <authorList>
            <person name="Sun Q."/>
            <person name="Zhou Y."/>
        </authorList>
    </citation>
    <scope>NUCLEOTIDE SEQUENCE</scope>
    <source>
        <strain evidence="20">CGMCC 1.12181</strain>
    </source>
</reference>
<keyword evidence="21" id="KW-1185">Reference proteome</keyword>
<dbReference type="InterPro" id="IPR038019">
    <property type="entry name" value="PRib_AMP_CycHydrolase_sf"/>
</dbReference>
<dbReference type="GO" id="GO:0005524">
    <property type="term" value="F:ATP binding"/>
    <property type="evidence" value="ECO:0007669"/>
    <property type="project" value="UniProtKB-KW"/>
</dbReference>
<dbReference type="NCBIfam" id="NF000768">
    <property type="entry name" value="PRK00051.1"/>
    <property type="match status" value="1"/>
</dbReference>
<dbReference type="Pfam" id="PF01503">
    <property type="entry name" value="PRA-PH"/>
    <property type="match status" value="1"/>
</dbReference>
<evidence type="ECO:0000256" key="16">
    <source>
        <dbReference type="ARBA" id="ARBA00023268"/>
    </source>
</evidence>
<sequence>MMIPSIDLMNGKAVQLQQGQKKVIERDDVFELLDAFSLYGEVALIDLDAAMGRGDNQLLIEQLLQRKPCRVGGGIRNLATARRYLAAGASKIILGTSATADWVKEIPRNALIFAIDAKGDYLTTHGWQQTQSQTVAEAITELAPFCGEFLYTQVDKEGMMQGIDKARISDVIKQSHVPVTVAGGISTVDDLTWIAQQGGNAQIGMAIYSGAIQLDEALLAMVDFNKADLIPTVVQDIDSRQVLMMAYSNRESLQQALQQKRGIYYSRSRRELWRKGDTSGDTQILVQVDVDCDGDTLLFLVKQNNNACHLNRYSCFASQRLPYSLDYLDTIFSRRMNEAVNPKSFTQKLLRSSALQIEKLEEECRELIEATSQTEVRWEAADVIFFALAMAKAKGVSHRDIVHELRSRNNER</sequence>
<evidence type="ECO:0000256" key="2">
    <source>
        <dbReference type="ARBA" id="ARBA00001460"/>
    </source>
</evidence>
<comment type="similarity">
    <text evidence="6">In the N-terminal section; belongs to the PRA-CH family.</text>
</comment>
<evidence type="ECO:0000256" key="18">
    <source>
        <dbReference type="SAM" id="Coils"/>
    </source>
</evidence>
<evidence type="ECO:0000256" key="13">
    <source>
        <dbReference type="ARBA" id="ARBA00022801"/>
    </source>
</evidence>
<keyword evidence="15 17" id="KW-0368">Histidine biosynthesis</keyword>
<reference evidence="20" key="1">
    <citation type="journal article" date="2014" name="Int. J. Syst. Evol. Microbiol.">
        <title>Complete genome sequence of Corynebacterium casei LMG S-19264T (=DSM 44701T), isolated from a smear-ripened cheese.</title>
        <authorList>
            <consortium name="US DOE Joint Genome Institute (JGI-PGF)"/>
            <person name="Walter F."/>
            <person name="Albersmeier A."/>
            <person name="Kalinowski J."/>
            <person name="Ruckert C."/>
        </authorList>
    </citation>
    <scope>NUCLEOTIDE SEQUENCE</scope>
    <source>
        <strain evidence="20">CGMCC 1.12181</strain>
    </source>
</reference>
<dbReference type="Gene3D" id="1.10.287.1080">
    <property type="entry name" value="MazG-like"/>
    <property type="match status" value="1"/>
</dbReference>
<name>A0A917CEV2_9GAMM</name>
<dbReference type="Gene3D" id="3.20.20.70">
    <property type="entry name" value="Aldolase class I"/>
    <property type="match status" value="1"/>
</dbReference>
<dbReference type="InterPro" id="IPR021130">
    <property type="entry name" value="PRib-ATP_PPHydrolase-like"/>
</dbReference>
<protein>
    <recommendedName>
        <fullName evidence="10">Histidine biosynthesis bifunctional protein HisIE</fullName>
        <ecNumber evidence="9">3.5.4.19</ecNumber>
        <ecNumber evidence="8">3.6.1.31</ecNumber>
    </recommendedName>
</protein>
<dbReference type="InterPro" id="IPR002496">
    <property type="entry name" value="PRib_AMP_CycHydrolase_dom"/>
</dbReference>
<evidence type="ECO:0000256" key="14">
    <source>
        <dbReference type="ARBA" id="ARBA00022840"/>
    </source>
</evidence>
<comment type="catalytic activity">
    <reaction evidence="1">
        <text>1-(5-phospho-beta-D-ribosyl)-5'-AMP + H2O = 1-(5-phospho-beta-D-ribosyl)-5-[(5-phospho-beta-D-ribosylamino)methylideneamino]imidazole-4-carboxamide</text>
        <dbReference type="Rhea" id="RHEA:20049"/>
        <dbReference type="ChEBI" id="CHEBI:15377"/>
        <dbReference type="ChEBI" id="CHEBI:58435"/>
        <dbReference type="ChEBI" id="CHEBI:59457"/>
        <dbReference type="EC" id="3.5.4.19"/>
    </reaction>
</comment>
<evidence type="ECO:0000256" key="11">
    <source>
        <dbReference type="ARBA" id="ARBA00022605"/>
    </source>
</evidence>
<comment type="similarity">
    <text evidence="5">In the C-terminal section; belongs to the PRA-PH family.</text>
</comment>
<dbReference type="InterPro" id="IPR011060">
    <property type="entry name" value="RibuloseP-bd_barrel"/>
</dbReference>
<dbReference type="SUPFAM" id="SSF141734">
    <property type="entry name" value="HisI-like"/>
    <property type="match status" value="1"/>
</dbReference>
<evidence type="ECO:0000259" key="19">
    <source>
        <dbReference type="Pfam" id="PF01502"/>
    </source>
</evidence>
<dbReference type="GO" id="GO:0000105">
    <property type="term" value="P:L-histidine biosynthetic process"/>
    <property type="evidence" value="ECO:0007669"/>
    <property type="project" value="UniProtKB-KW"/>
</dbReference>
<evidence type="ECO:0000256" key="1">
    <source>
        <dbReference type="ARBA" id="ARBA00000024"/>
    </source>
</evidence>
<dbReference type="EC" id="3.5.4.19" evidence="9"/>
<dbReference type="Proteomes" id="UP000605253">
    <property type="component" value="Unassembled WGS sequence"/>
</dbReference>
<evidence type="ECO:0000256" key="10">
    <source>
        <dbReference type="ARBA" id="ARBA00017720"/>
    </source>
</evidence>
<keyword evidence="16" id="KW-0511">Multifunctional enzyme</keyword>
<dbReference type="InterPro" id="IPR006062">
    <property type="entry name" value="His_biosynth"/>
</dbReference>
<evidence type="ECO:0000256" key="9">
    <source>
        <dbReference type="ARBA" id="ARBA00012721"/>
    </source>
</evidence>